<dbReference type="PROSITE" id="PS50102">
    <property type="entry name" value="RRM"/>
    <property type="match status" value="1"/>
</dbReference>
<protein>
    <submittedName>
        <fullName evidence="2">RNA-binding protein</fullName>
    </submittedName>
</protein>
<dbReference type="Pfam" id="PF00076">
    <property type="entry name" value="RRM_1"/>
    <property type="match status" value="1"/>
</dbReference>
<sequence>MKLLVRNLARTTSEHELRTLFQDFGTVKECTLVLDAETGESKGFGFVEMPDEAEAKQAMNALNLSTFAKNKIRVKPAQS</sequence>
<dbReference type="Proteomes" id="UP000535589">
    <property type="component" value="Unassembled WGS sequence"/>
</dbReference>
<evidence type="ECO:0000313" key="2">
    <source>
        <dbReference type="EMBL" id="NLS11826.1"/>
    </source>
</evidence>
<dbReference type="InterPro" id="IPR012677">
    <property type="entry name" value="Nucleotide-bd_a/b_plait_sf"/>
</dbReference>
<dbReference type="EMBL" id="JABAIK010000002">
    <property type="protein sequence ID" value="NLS11826.1"/>
    <property type="molecule type" value="Genomic_DNA"/>
</dbReference>
<dbReference type="SUPFAM" id="SSF54928">
    <property type="entry name" value="RNA-binding domain, RBD"/>
    <property type="match status" value="1"/>
</dbReference>
<organism evidence="2 3">
    <name type="scientific">Vibrio agarilyticus</name>
    <dbReference type="NCBI Taxonomy" id="2726741"/>
    <lineage>
        <taxon>Bacteria</taxon>
        <taxon>Pseudomonadati</taxon>
        <taxon>Pseudomonadota</taxon>
        <taxon>Gammaproteobacteria</taxon>
        <taxon>Vibrionales</taxon>
        <taxon>Vibrionaceae</taxon>
        <taxon>Vibrio</taxon>
    </lineage>
</organism>
<dbReference type="InterPro" id="IPR050441">
    <property type="entry name" value="RBM"/>
</dbReference>
<dbReference type="AlphaFoldDB" id="A0A7X8TN56"/>
<dbReference type="Gene3D" id="3.30.70.330">
    <property type="match status" value="1"/>
</dbReference>
<evidence type="ECO:0000259" key="1">
    <source>
        <dbReference type="PROSITE" id="PS50102"/>
    </source>
</evidence>
<reference evidence="2 3" key="1">
    <citation type="submission" date="2020-04" db="EMBL/GenBank/DDBJ databases">
        <title>Vibrio sp. SM6, a novel species isolated from seawater.</title>
        <authorList>
            <person name="Wang X."/>
        </authorList>
    </citation>
    <scope>NUCLEOTIDE SEQUENCE [LARGE SCALE GENOMIC DNA]</scope>
    <source>
        <strain evidence="2 3">SM6</strain>
    </source>
</reference>
<dbReference type="SMART" id="SM00360">
    <property type="entry name" value="RRM"/>
    <property type="match status" value="1"/>
</dbReference>
<dbReference type="CDD" id="cd00590">
    <property type="entry name" value="RRM_SF"/>
    <property type="match status" value="1"/>
</dbReference>
<proteinExistence type="predicted"/>
<accession>A0A7X8TN56</accession>
<name>A0A7X8TN56_9VIBR</name>
<dbReference type="GO" id="GO:0003723">
    <property type="term" value="F:RNA binding"/>
    <property type="evidence" value="ECO:0007669"/>
    <property type="project" value="InterPro"/>
</dbReference>
<feature type="domain" description="RRM" evidence="1">
    <location>
        <begin position="1"/>
        <end position="79"/>
    </location>
</feature>
<comment type="caution">
    <text evidence="2">The sequence shown here is derived from an EMBL/GenBank/DDBJ whole genome shotgun (WGS) entry which is preliminary data.</text>
</comment>
<gene>
    <name evidence="2" type="ORF">HGP28_02840</name>
</gene>
<dbReference type="PANTHER" id="PTHR48034">
    <property type="entry name" value="TRANSFORMER-2 SEX-DETERMINING PROTEIN-RELATED"/>
    <property type="match status" value="1"/>
</dbReference>
<evidence type="ECO:0000313" key="3">
    <source>
        <dbReference type="Proteomes" id="UP000535589"/>
    </source>
</evidence>
<dbReference type="InterPro" id="IPR000504">
    <property type="entry name" value="RRM_dom"/>
</dbReference>
<keyword evidence="3" id="KW-1185">Reference proteome</keyword>
<dbReference type="RefSeq" id="WP_168834925.1">
    <property type="nucleotide sequence ID" value="NZ_JABAIK010000002.1"/>
</dbReference>
<dbReference type="InterPro" id="IPR035979">
    <property type="entry name" value="RBD_domain_sf"/>
</dbReference>